<proteinExistence type="predicted"/>
<accession>A0ABX5KHY6</accession>
<protein>
    <submittedName>
        <fullName evidence="1">Uncharacterized protein</fullName>
    </submittedName>
</protein>
<organism evidence="1 2">
    <name type="scientific">Paraburkholderia unamae</name>
    <dbReference type="NCBI Taxonomy" id="219649"/>
    <lineage>
        <taxon>Bacteria</taxon>
        <taxon>Pseudomonadati</taxon>
        <taxon>Pseudomonadota</taxon>
        <taxon>Betaproteobacteria</taxon>
        <taxon>Burkholderiales</taxon>
        <taxon>Burkholderiaceae</taxon>
        <taxon>Paraburkholderia</taxon>
    </lineage>
</organism>
<dbReference type="RefSeq" id="WP_165842016.1">
    <property type="nucleotide sequence ID" value="NZ_CAJZAT010000169.1"/>
</dbReference>
<dbReference type="Proteomes" id="UP000245712">
    <property type="component" value="Unassembled WGS sequence"/>
</dbReference>
<name>A0ABX5KHY6_9BURK</name>
<comment type="caution">
    <text evidence="1">The sequence shown here is derived from an EMBL/GenBank/DDBJ whole genome shotgun (WGS) entry which is preliminary data.</text>
</comment>
<dbReference type="EMBL" id="QEOB01000015">
    <property type="protein sequence ID" value="PVX77021.1"/>
    <property type="molecule type" value="Genomic_DNA"/>
</dbReference>
<gene>
    <name evidence="1" type="ORF">C7402_11580</name>
</gene>
<keyword evidence="2" id="KW-1185">Reference proteome</keyword>
<reference evidence="1 2" key="1">
    <citation type="submission" date="2018-05" db="EMBL/GenBank/DDBJ databases">
        <title>Genomic Encyclopedia of Type Strains, Phase IV (KMG-V): Genome sequencing to study the core and pangenomes of soil and plant-associated prokaryotes.</title>
        <authorList>
            <person name="Whitman W."/>
        </authorList>
    </citation>
    <scope>NUCLEOTIDE SEQUENCE [LARGE SCALE GENOMIC DNA]</scope>
    <source>
        <strain evidence="1 2">SCZa-39</strain>
    </source>
</reference>
<evidence type="ECO:0000313" key="1">
    <source>
        <dbReference type="EMBL" id="PVX77021.1"/>
    </source>
</evidence>
<evidence type="ECO:0000313" key="2">
    <source>
        <dbReference type="Proteomes" id="UP000245712"/>
    </source>
</evidence>
<sequence>MPSRYFAVAALAGSRRSISSSVGLRGFFTGMGSGFDALSASEAECGGFAIGVEVCARAPPAMTAAMAAMTAAAQWQYRIASARGAGS</sequence>